<evidence type="ECO:0000313" key="3">
    <source>
        <dbReference type="Proteomes" id="UP001497453"/>
    </source>
</evidence>
<feature type="compositionally biased region" description="Polar residues" evidence="1">
    <location>
        <begin position="412"/>
        <end position="433"/>
    </location>
</feature>
<evidence type="ECO:0000256" key="1">
    <source>
        <dbReference type="SAM" id="MobiDB-lite"/>
    </source>
</evidence>
<dbReference type="PANTHER" id="PTHR14659">
    <property type="entry name" value="ALPHA- AND GAMMA-ADAPTIN-BINDING PROTEIN P34"/>
    <property type="match status" value="1"/>
</dbReference>
<gene>
    <name evidence="2" type="ORF">GFSPODELE1_LOCUS7497</name>
</gene>
<dbReference type="InterPro" id="IPR019341">
    <property type="entry name" value="Alpha/Gamma-adaptin-bd_p34"/>
</dbReference>
<organism evidence="2 3">
    <name type="scientific">Somion occarium</name>
    <dbReference type="NCBI Taxonomy" id="3059160"/>
    <lineage>
        <taxon>Eukaryota</taxon>
        <taxon>Fungi</taxon>
        <taxon>Dikarya</taxon>
        <taxon>Basidiomycota</taxon>
        <taxon>Agaricomycotina</taxon>
        <taxon>Agaricomycetes</taxon>
        <taxon>Polyporales</taxon>
        <taxon>Cerrenaceae</taxon>
        <taxon>Somion</taxon>
    </lineage>
</organism>
<accession>A0ABP1DPM7</accession>
<sequence>MDMMSTTASTSRIIVLSSTPTQARTFVERIKTLSDNYSQSLKKPEQGTSSLSSSDSSSDSIPWTIVNRYYTADVHFETRTLQDFSAHHATSVPAVIYVWNNGEKYQEHIPSIASKLESHDPEVSLAIRFGGDHVVHSDEEDGMDEFLSIHGFEYINGELGGRRPTRDGAGFSDEQSSGVSGLPRVIDALSTIMWPSLVQSDATESRRSRARNLLDWARAEDDEDGLQALVARSDPGVGAIHSADLKTSRMQREMEELERWLEQEDHDAEKRRKEDDRKAWISAEEADAWQNILETPTIVTPPHDGELGFEDDFDDFVGAPMGISYGHERHNTIREPSDHLVPMHTGASYHSLASAEGLSEILDTSIVHGYDNLDEIDDRDPDLPSRQEIEETTRRIFGPQIDVPPPPVPPASGQSSSHQSTIPASDSSFTFPTSDGDGEDFDFGPFDLSHVLSALQGMKEEISGITDEGERRKAAARVALGLVYGLEKEDMRVGENN</sequence>
<protein>
    <submittedName>
        <fullName evidence="2">Uncharacterized protein</fullName>
    </submittedName>
</protein>
<dbReference type="Proteomes" id="UP001497453">
    <property type="component" value="Chromosome 5"/>
</dbReference>
<feature type="compositionally biased region" description="Low complexity" evidence="1">
    <location>
        <begin position="49"/>
        <end position="59"/>
    </location>
</feature>
<reference evidence="3" key="1">
    <citation type="submission" date="2024-04" db="EMBL/GenBank/DDBJ databases">
        <authorList>
            <person name="Shaw F."/>
            <person name="Minotto A."/>
        </authorList>
    </citation>
    <scope>NUCLEOTIDE SEQUENCE [LARGE SCALE GENOMIC DNA]</scope>
</reference>
<keyword evidence="3" id="KW-1185">Reference proteome</keyword>
<feature type="region of interest" description="Disordered" evidence="1">
    <location>
        <begin position="37"/>
        <end position="59"/>
    </location>
</feature>
<dbReference type="Gene3D" id="3.40.50.11960">
    <property type="match status" value="1"/>
</dbReference>
<dbReference type="PANTHER" id="PTHR14659:SF1">
    <property type="entry name" value="ALPHA- AND GAMMA-ADAPTIN-BINDING PROTEIN P34"/>
    <property type="match status" value="1"/>
</dbReference>
<evidence type="ECO:0000313" key="2">
    <source>
        <dbReference type="EMBL" id="CAL1709775.1"/>
    </source>
</evidence>
<name>A0ABP1DPM7_9APHY</name>
<dbReference type="EMBL" id="OZ037948">
    <property type="protein sequence ID" value="CAL1709775.1"/>
    <property type="molecule type" value="Genomic_DNA"/>
</dbReference>
<proteinExistence type="predicted"/>
<feature type="region of interest" description="Disordered" evidence="1">
    <location>
        <begin position="391"/>
        <end position="437"/>
    </location>
</feature>